<dbReference type="Proteomes" id="UP001519289">
    <property type="component" value="Unassembled WGS sequence"/>
</dbReference>
<dbReference type="RefSeq" id="WP_209467081.1">
    <property type="nucleotide sequence ID" value="NZ_JAGGLG010000020.1"/>
</dbReference>
<sequence>MRDRRMFTVYALMLASFLTAVDVTIVDTAMPRIVGSLGGFAMLTWLVSAYMLTSTATMPVYGKLSDIIGRKRTFTIGAVIFVAGSALCGAAQSMEALILFRALQGLGAGAMQPTVQTILGDIFTPQERAKVQGWFSAVWGFSALVGPLVGGLMVDFLTWRYLFYINLPLGAIALLMVWRFFDEQVQRRKARIDYLGAVTLTGGMALLLLVLLTGGTQLPWASPQIAGMAAGAVLLLLLFLWTQGRAADPVLPLRLFRIPVIGWGNLSSLMVGGVMYGTSVYLPIWAQGVQGYSATRSGASLLWLSIGWPIAAVLGSRLIVRMGVRPSALLGLGLNVAGSAGLVLLARTMAEIPEVLLALVTFVIGAGMGFSTLAFILGIQSSVDWTQRGVATASFQFIRTLGGMIWVSAMGGVMNVDLLGRLQRIPGVEARTAADAGDWANRLLDPAQRAALAPELLQAMQDALAAALRNVHLVMLLAALLSLAAALLIPNLRFERGDAPKPAEA</sequence>
<keyword evidence="3" id="KW-1003">Cell membrane</keyword>
<accession>A0ABS4JTU5</accession>
<proteinExistence type="predicted"/>
<dbReference type="CDD" id="cd17502">
    <property type="entry name" value="MFS_Azr1_MDR_like"/>
    <property type="match status" value="1"/>
</dbReference>
<feature type="transmembrane region" description="Helical" evidence="7">
    <location>
        <begin position="161"/>
        <end position="181"/>
    </location>
</feature>
<feature type="transmembrane region" description="Helical" evidence="7">
    <location>
        <begin position="131"/>
        <end position="149"/>
    </location>
</feature>
<keyword evidence="6 7" id="KW-0472">Membrane</keyword>
<feature type="transmembrane region" description="Helical" evidence="7">
    <location>
        <begin position="327"/>
        <end position="349"/>
    </location>
</feature>
<dbReference type="InterPro" id="IPR020846">
    <property type="entry name" value="MFS_dom"/>
</dbReference>
<dbReference type="Gene3D" id="1.20.1720.10">
    <property type="entry name" value="Multidrug resistance protein D"/>
    <property type="match status" value="1"/>
</dbReference>
<feature type="transmembrane region" description="Helical" evidence="7">
    <location>
        <begin position="73"/>
        <end position="92"/>
    </location>
</feature>
<feature type="transmembrane region" description="Helical" evidence="7">
    <location>
        <begin position="260"/>
        <end position="281"/>
    </location>
</feature>
<evidence type="ECO:0000256" key="1">
    <source>
        <dbReference type="ARBA" id="ARBA00004651"/>
    </source>
</evidence>
<evidence type="ECO:0000256" key="2">
    <source>
        <dbReference type="ARBA" id="ARBA00022448"/>
    </source>
</evidence>
<name>A0ABS4JTU5_9FIRM</name>
<evidence type="ECO:0000256" key="7">
    <source>
        <dbReference type="SAM" id="Phobius"/>
    </source>
</evidence>
<evidence type="ECO:0000259" key="8">
    <source>
        <dbReference type="PROSITE" id="PS50850"/>
    </source>
</evidence>
<organism evidence="9 10">
    <name type="scientific">Symbiobacterium terraclitae</name>
    <dbReference type="NCBI Taxonomy" id="557451"/>
    <lineage>
        <taxon>Bacteria</taxon>
        <taxon>Bacillati</taxon>
        <taxon>Bacillota</taxon>
        <taxon>Clostridia</taxon>
        <taxon>Eubacteriales</taxon>
        <taxon>Symbiobacteriaceae</taxon>
        <taxon>Symbiobacterium</taxon>
    </lineage>
</organism>
<evidence type="ECO:0000313" key="9">
    <source>
        <dbReference type="EMBL" id="MBP2018958.1"/>
    </source>
</evidence>
<keyword evidence="2" id="KW-0813">Transport</keyword>
<gene>
    <name evidence="9" type="ORF">J2Z79_002374</name>
</gene>
<dbReference type="PROSITE" id="PS50850">
    <property type="entry name" value="MFS"/>
    <property type="match status" value="1"/>
</dbReference>
<feature type="transmembrane region" description="Helical" evidence="7">
    <location>
        <begin position="471"/>
        <end position="489"/>
    </location>
</feature>
<evidence type="ECO:0000256" key="5">
    <source>
        <dbReference type="ARBA" id="ARBA00022989"/>
    </source>
</evidence>
<comment type="caution">
    <text evidence="9">The sequence shown here is derived from an EMBL/GenBank/DDBJ whole genome shotgun (WGS) entry which is preliminary data.</text>
</comment>
<evidence type="ECO:0000313" key="10">
    <source>
        <dbReference type="Proteomes" id="UP001519289"/>
    </source>
</evidence>
<comment type="subcellular location">
    <subcellularLocation>
        <location evidence="1">Cell membrane</location>
        <topology evidence="1">Multi-pass membrane protein</topology>
    </subcellularLocation>
</comment>
<feature type="transmembrane region" description="Helical" evidence="7">
    <location>
        <begin position="355"/>
        <end position="377"/>
    </location>
</feature>
<feature type="transmembrane region" description="Helical" evidence="7">
    <location>
        <begin position="33"/>
        <end position="52"/>
    </location>
</feature>
<evidence type="ECO:0000256" key="3">
    <source>
        <dbReference type="ARBA" id="ARBA00022475"/>
    </source>
</evidence>
<dbReference type="SUPFAM" id="SSF103473">
    <property type="entry name" value="MFS general substrate transporter"/>
    <property type="match status" value="1"/>
</dbReference>
<protein>
    <submittedName>
        <fullName evidence="9">EmrB/QacA subfamily drug resistance transporter</fullName>
    </submittedName>
</protein>
<keyword evidence="10" id="KW-1185">Reference proteome</keyword>
<feature type="transmembrane region" description="Helical" evidence="7">
    <location>
        <begin position="301"/>
        <end position="320"/>
    </location>
</feature>
<feature type="domain" description="Major facilitator superfamily (MFS) profile" evidence="8">
    <location>
        <begin position="8"/>
        <end position="497"/>
    </location>
</feature>
<dbReference type="InterPro" id="IPR011701">
    <property type="entry name" value="MFS"/>
</dbReference>
<dbReference type="Gene3D" id="1.20.1250.20">
    <property type="entry name" value="MFS general substrate transporter like domains"/>
    <property type="match status" value="1"/>
</dbReference>
<keyword evidence="4 7" id="KW-0812">Transmembrane</keyword>
<feature type="transmembrane region" description="Helical" evidence="7">
    <location>
        <begin position="98"/>
        <end position="119"/>
    </location>
</feature>
<dbReference type="PANTHER" id="PTHR23501:SF191">
    <property type="entry name" value="VACUOLAR BASIC AMINO ACID TRANSPORTER 4"/>
    <property type="match status" value="1"/>
</dbReference>
<feature type="transmembrane region" description="Helical" evidence="7">
    <location>
        <begin position="193"/>
        <end position="214"/>
    </location>
</feature>
<dbReference type="InterPro" id="IPR036259">
    <property type="entry name" value="MFS_trans_sf"/>
</dbReference>
<dbReference type="Pfam" id="PF07690">
    <property type="entry name" value="MFS_1"/>
    <property type="match status" value="1"/>
</dbReference>
<dbReference type="InterPro" id="IPR004638">
    <property type="entry name" value="EmrB-like"/>
</dbReference>
<evidence type="ECO:0000256" key="6">
    <source>
        <dbReference type="ARBA" id="ARBA00023136"/>
    </source>
</evidence>
<dbReference type="PRINTS" id="PR01036">
    <property type="entry name" value="TCRTETB"/>
</dbReference>
<dbReference type="NCBIfam" id="TIGR00711">
    <property type="entry name" value="efflux_EmrB"/>
    <property type="match status" value="1"/>
</dbReference>
<feature type="transmembrane region" description="Helical" evidence="7">
    <location>
        <begin position="220"/>
        <end position="240"/>
    </location>
</feature>
<dbReference type="EMBL" id="JAGGLG010000020">
    <property type="protein sequence ID" value="MBP2018958.1"/>
    <property type="molecule type" value="Genomic_DNA"/>
</dbReference>
<dbReference type="PANTHER" id="PTHR23501">
    <property type="entry name" value="MAJOR FACILITATOR SUPERFAMILY"/>
    <property type="match status" value="1"/>
</dbReference>
<keyword evidence="5 7" id="KW-1133">Transmembrane helix</keyword>
<evidence type="ECO:0000256" key="4">
    <source>
        <dbReference type="ARBA" id="ARBA00022692"/>
    </source>
</evidence>
<reference evidence="9 10" key="1">
    <citation type="submission" date="2021-03" db="EMBL/GenBank/DDBJ databases">
        <title>Genomic Encyclopedia of Type Strains, Phase IV (KMG-IV): sequencing the most valuable type-strain genomes for metagenomic binning, comparative biology and taxonomic classification.</title>
        <authorList>
            <person name="Goeker M."/>
        </authorList>
    </citation>
    <scope>NUCLEOTIDE SEQUENCE [LARGE SCALE GENOMIC DNA]</scope>
    <source>
        <strain evidence="9 10">DSM 27138</strain>
    </source>
</reference>